<dbReference type="EMBL" id="DRLF01000280">
    <property type="protein sequence ID" value="HEC06780.1"/>
    <property type="molecule type" value="Genomic_DNA"/>
</dbReference>
<dbReference type="SUPFAM" id="SSF116734">
    <property type="entry name" value="DNA methylase specificity domain"/>
    <property type="match status" value="2"/>
</dbReference>
<dbReference type="Gene3D" id="3.90.220.20">
    <property type="entry name" value="DNA methylase specificity domains"/>
    <property type="match status" value="2"/>
</dbReference>
<gene>
    <name evidence="3" type="ORF">ENJ12_08010</name>
</gene>
<dbReference type="Proteomes" id="UP000886339">
    <property type="component" value="Unassembled WGS sequence"/>
</dbReference>
<evidence type="ECO:0000313" key="3">
    <source>
        <dbReference type="EMBL" id="HEC06780.1"/>
    </source>
</evidence>
<accession>A0A831RX21</accession>
<dbReference type="GO" id="GO:0009307">
    <property type="term" value="P:DNA restriction-modification system"/>
    <property type="evidence" value="ECO:0007669"/>
    <property type="project" value="UniProtKB-KW"/>
</dbReference>
<dbReference type="PANTHER" id="PTHR30408">
    <property type="entry name" value="TYPE-1 RESTRICTION ENZYME ECOKI SPECIFICITY PROTEIN"/>
    <property type="match status" value="1"/>
</dbReference>
<dbReference type="PANTHER" id="PTHR30408:SF12">
    <property type="entry name" value="TYPE I RESTRICTION ENZYME MJAVIII SPECIFICITY SUBUNIT"/>
    <property type="match status" value="1"/>
</dbReference>
<evidence type="ECO:0000256" key="1">
    <source>
        <dbReference type="ARBA" id="ARBA00022747"/>
    </source>
</evidence>
<keyword evidence="1" id="KW-0680">Restriction system</keyword>
<evidence type="ECO:0000256" key="2">
    <source>
        <dbReference type="ARBA" id="ARBA00023125"/>
    </source>
</evidence>
<dbReference type="AlphaFoldDB" id="A0A831RX21"/>
<keyword evidence="2" id="KW-0238">DNA-binding</keyword>
<proteinExistence type="predicted"/>
<comment type="caution">
    <text evidence="3">The sequence shown here is derived from an EMBL/GenBank/DDBJ whole genome shotgun (WGS) entry which is preliminary data.</text>
</comment>
<keyword evidence="3" id="KW-0378">Hydrolase</keyword>
<protein>
    <submittedName>
        <fullName evidence="3">Restriction endonuclease subunit S</fullName>
    </submittedName>
</protein>
<name>A0A831RX21_9GAMM</name>
<reference evidence="3" key="1">
    <citation type="journal article" date="2020" name="mSystems">
        <title>Genome- and Community-Level Interaction Insights into Carbon Utilization and Element Cycling Functions of Hydrothermarchaeota in Hydrothermal Sediment.</title>
        <authorList>
            <person name="Zhou Z."/>
            <person name="Liu Y."/>
            <person name="Xu W."/>
            <person name="Pan J."/>
            <person name="Luo Z.H."/>
            <person name="Li M."/>
        </authorList>
    </citation>
    <scope>NUCLEOTIDE SEQUENCE [LARGE SCALE GENOMIC DNA]</scope>
    <source>
        <strain evidence="3">HyVt-458</strain>
    </source>
</reference>
<dbReference type="InterPro" id="IPR052021">
    <property type="entry name" value="Type-I_RS_S_subunit"/>
</dbReference>
<dbReference type="GO" id="GO:0004519">
    <property type="term" value="F:endonuclease activity"/>
    <property type="evidence" value="ECO:0007669"/>
    <property type="project" value="UniProtKB-KW"/>
</dbReference>
<keyword evidence="3" id="KW-0255">Endonuclease</keyword>
<keyword evidence="3" id="KW-0540">Nuclease</keyword>
<dbReference type="GO" id="GO:0003677">
    <property type="term" value="F:DNA binding"/>
    <property type="evidence" value="ECO:0007669"/>
    <property type="project" value="UniProtKB-KW"/>
</dbReference>
<sequence>MLKTRIQNGDVLLNIVGATLDVIGRSAFMADLQGQEANITQAMVFLRGKRGDVCPGYLFAYLNTEYAKDQIRRYARPTGQYNLNLHEVGEIVVPLFDRETQSCIEEFVYKSGELQESSVAKYSQAQSLLESELGLDKLTFDKPVSYAARFSEVALSQAISANRIDAQCFSPAALQYEHVLSTLPNVQPIRFLTAAMVKGAQQEESPDGTIPYVSIKHIQNNEIVAEGNSRRFKGMPVAKQGDLLLAITGATIGKVGIVSRYEELTFSGDMLAITTNGSIDPHYLLAFLSHSIGQVQLQRWITGSTNGHLSPHDVGRALIPRLDEKIEARIASLIKDSIDKTHESERLLEQAKHRVETLIEEAIAA</sequence>
<organism evidence="3">
    <name type="scientific">Thiolapillus brandeum</name>
    <dbReference type="NCBI Taxonomy" id="1076588"/>
    <lineage>
        <taxon>Bacteria</taxon>
        <taxon>Pseudomonadati</taxon>
        <taxon>Pseudomonadota</taxon>
        <taxon>Gammaproteobacteria</taxon>
        <taxon>Chromatiales</taxon>
        <taxon>Sedimenticolaceae</taxon>
        <taxon>Thiolapillus</taxon>
    </lineage>
</organism>
<dbReference type="InterPro" id="IPR044946">
    <property type="entry name" value="Restrct_endonuc_typeI_TRD_sf"/>
</dbReference>